<dbReference type="Pfam" id="PF00356">
    <property type="entry name" value="LacI"/>
    <property type="match status" value="1"/>
</dbReference>
<feature type="domain" description="HTH lacI-type" evidence="5">
    <location>
        <begin position="7"/>
        <end position="61"/>
    </location>
</feature>
<dbReference type="PANTHER" id="PTHR30146:SF148">
    <property type="entry name" value="HTH-TYPE TRANSCRIPTIONAL REPRESSOR PURR-RELATED"/>
    <property type="match status" value="1"/>
</dbReference>
<evidence type="ECO:0000256" key="2">
    <source>
        <dbReference type="ARBA" id="ARBA00023015"/>
    </source>
</evidence>
<dbReference type="Pfam" id="PF13377">
    <property type="entry name" value="Peripla_BP_3"/>
    <property type="match status" value="1"/>
</dbReference>
<dbReference type="EMBL" id="RBAH01000013">
    <property type="protein sequence ID" value="RKN82043.1"/>
    <property type="molecule type" value="Genomic_DNA"/>
</dbReference>
<evidence type="ECO:0000259" key="5">
    <source>
        <dbReference type="PROSITE" id="PS50932"/>
    </source>
</evidence>
<organism evidence="6 7">
    <name type="scientific">Paenibacillus ginsengarvi</name>
    <dbReference type="NCBI Taxonomy" id="400777"/>
    <lineage>
        <taxon>Bacteria</taxon>
        <taxon>Bacillati</taxon>
        <taxon>Bacillota</taxon>
        <taxon>Bacilli</taxon>
        <taxon>Bacillales</taxon>
        <taxon>Paenibacillaceae</taxon>
        <taxon>Paenibacillus</taxon>
    </lineage>
</organism>
<keyword evidence="2" id="KW-0805">Transcription regulation</keyword>
<dbReference type="SUPFAM" id="SSF53822">
    <property type="entry name" value="Periplasmic binding protein-like I"/>
    <property type="match status" value="1"/>
</dbReference>
<dbReference type="CDD" id="cd01392">
    <property type="entry name" value="HTH_LacI"/>
    <property type="match status" value="1"/>
</dbReference>
<dbReference type="Gene3D" id="1.10.260.40">
    <property type="entry name" value="lambda repressor-like DNA-binding domains"/>
    <property type="match status" value="1"/>
</dbReference>
<dbReference type="GO" id="GO:0003700">
    <property type="term" value="F:DNA-binding transcription factor activity"/>
    <property type="evidence" value="ECO:0007669"/>
    <property type="project" value="TreeGrafter"/>
</dbReference>
<evidence type="ECO:0000256" key="4">
    <source>
        <dbReference type="ARBA" id="ARBA00023163"/>
    </source>
</evidence>
<name>A0A3B0C7L2_9BACL</name>
<dbReference type="SMART" id="SM00354">
    <property type="entry name" value="HTH_LACI"/>
    <property type="match status" value="1"/>
</dbReference>
<dbReference type="RefSeq" id="WP_120748797.1">
    <property type="nucleotide sequence ID" value="NZ_RBAH01000013.1"/>
</dbReference>
<protein>
    <submittedName>
        <fullName evidence="6">LacI family transcriptional regulator</fullName>
    </submittedName>
</protein>
<reference evidence="6 7" key="1">
    <citation type="journal article" date="2007" name="Int. J. Syst. Evol. Microbiol.">
        <title>Paenibacillus ginsengarvi sp. nov., isolated from soil from ginseng cultivation.</title>
        <authorList>
            <person name="Yoon M.H."/>
            <person name="Ten L.N."/>
            <person name="Im W.T."/>
        </authorList>
    </citation>
    <scope>NUCLEOTIDE SEQUENCE [LARGE SCALE GENOMIC DNA]</scope>
    <source>
        <strain evidence="6 7">KCTC 13059</strain>
    </source>
</reference>
<dbReference type="PANTHER" id="PTHR30146">
    <property type="entry name" value="LACI-RELATED TRANSCRIPTIONAL REPRESSOR"/>
    <property type="match status" value="1"/>
</dbReference>
<keyword evidence="4" id="KW-0804">Transcription</keyword>
<dbReference type="SUPFAM" id="SSF47413">
    <property type="entry name" value="lambda repressor-like DNA-binding domains"/>
    <property type="match status" value="1"/>
</dbReference>
<keyword evidence="3" id="KW-0238">DNA-binding</keyword>
<sequence>MRRKKTVTLQDLSEQSGLSVHTVSKALRGLPGMSEETRNHVHKIAREIGYRSKDQERAHAVERIPVHPLKPLRFKMVISDSTQTFDMIHLILSGLQEKLSEYGHSIETVTIPYRLENKATLANWAKIHQLEYCDGIFITPMIGQEQEAHLLRYAIPRILINFPGPAAKVDSVAWDVGTAIHESVRYLRSKGHTRIMYIGKIGHHRGFVLRWQAFVAAMNEAGILASPDDHMTGGLEGQVNWNPQLIEKLNHFEPTAILSAINHDLVWIYNACSSIGKRIPDDISLISLAHAENPFVPELTRPLLMIRESGIRAAERMLWRMANSHLPYEHILLQGGFYEGATVKSF</sequence>
<dbReference type="GO" id="GO:0000976">
    <property type="term" value="F:transcription cis-regulatory region binding"/>
    <property type="evidence" value="ECO:0007669"/>
    <property type="project" value="TreeGrafter"/>
</dbReference>
<dbReference type="PROSITE" id="PS50932">
    <property type="entry name" value="HTH_LACI_2"/>
    <property type="match status" value="1"/>
</dbReference>
<dbReference type="InterPro" id="IPR046335">
    <property type="entry name" value="LacI/GalR-like_sensor"/>
</dbReference>
<comment type="caution">
    <text evidence="6">The sequence shown here is derived from an EMBL/GenBank/DDBJ whole genome shotgun (WGS) entry which is preliminary data.</text>
</comment>
<evidence type="ECO:0000256" key="3">
    <source>
        <dbReference type="ARBA" id="ARBA00023125"/>
    </source>
</evidence>
<dbReference type="Gene3D" id="3.40.50.2300">
    <property type="match status" value="2"/>
</dbReference>
<dbReference type="Proteomes" id="UP000282311">
    <property type="component" value="Unassembled WGS sequence"/>
</dbReference>
<evidence type="ECO:0000313" key="7">
    <source>
        <dbReference type="Proteomes" id="UP000282311"/>
    </source>
</evidence>
<evidence type="ECO:0000313" key="6">
    <source>
        <dbReference type="EMBL" id="RKN82043.1"/>
    </source>
</evidence>
<dbReference type="OrthoDB" id="2526930at2"/>
<dbReference type="InterPro" id="IPR000843">
    <property type="entry name" value="HTH_LacI"/>
</dbReference>
<gene>
    <name evidence="6" type="ORF">D7M11_18900</name>
</gene>
<evidence type="ECO:0000256" key="1">
    <source>
        <dbReference type="ARBA" id="ARBA00022491"/>
    </source>
</evidence>
<dbReference type="InterPro" id="IPR010982">
    <property type="entry name" value="Lambda_DNA-bd_dom_sf"/>
</dbReference>
<proteinExistence type="predicted"/>
<dbReference type="InterPro" id="IPR028082">
    <property type="entry name" value="Peripla_BP_I"/>
</dbReference>
<keyword evidence="1" id="KW-0678">Repressor</keyword>
<keyword evidence="7" id="KW-1185">Reference proteome</keyword>
<dbReference type="AlphaFoldDB" id="A0A3B0C7L2"/>
<accession>A0A3B0C7L2</accession>